<organism evidence="2">
    <name type="scientific">bioreactor metagenome</name>
    <dbReference type="NCBI Taxonomy" id="1076179"/>
    <lineage>
        <taxon>unclassified sequences</taxon>
        <taxon>metagenomes</taxon>
        <taxon>ecological metagenomes</taxon>
    </lineage>
</organism>
<dbReference type="Gene3D" id="2.40.50.140">
    <property type="entry name" value="Nucleic acid-binding proteins"/>
    <property type="match status" value="1"/>
</dbReference>
<gene>
    <name evidence="2" type="primary">rimO_62</name>
    <name evidence="2" type="ORF">SDC9_206366</name>
</gene>
<dbReference type="GO" id="GO:0103039">
    <property type="term" value="F:protein methylthiotransferase activity"/>
    <property type="evidence" value="ECO:0007669"/>
    <property type="project" value="UniProtKB-EC"/>
</dbReference>
<evidence type="ECO:0000313" key="2">
    <source>
        <dbReference type="EMBL" id="MPN58656.1"/>
    </source>
</evidence>
<dbReference type="PANTHER" id="PTHR43837">
    <property type="entry name" value="RIBOSOMAL PROTEIN S12 METHYLTHIOTRANSFERASE RIMO"/>
    <property type="match status" value="1"/>
</dbReference>
<evidence type="ECO:0000259" key="1">
    <source>
        <dbReference type="Pfam" id="PF18693"/>
    </source>
</evidence>
<keyword evidence="2" id="KW-0687">Ribonucleoprotein</keyword>
<dbReference type="PANTHER" id="PTHR43837:SF1">
    <property type="entry name" value="RIBOSOMAL PROTEIN US12 METHYLTHIOTRANSFERASE RIMO"/>
    <property type="match status" value="1"/>
</dbReference>
<dbReference type="AlphaFoldDB" id="A0A645J5B9"/>
<dbReference type="InterPro" id="IPR002792">
    <property type="entry name" value="TRAM_dom"/>
</dbReference>
<protein>
    <submittedName>
        <fullName evidence="2">Ribosomal protein S12 methylthiotransferase RimO</fullName>
        <ecNumber evidence="2">2.8.4.4</ecNumber>
    </submittedName>
</protein>
<dbReference type="InterPro" id="IPR012340">
    <property type="entry name" value="NA-bd_OB-fold"/>
</dbReference>
<keyword evidence="2" id="KW-0689">Ribosomal protein</keyword>
<name>A0A645J5B9_9ZZZZ</name>
<dbReference type="GO" id="GO:0035599">
    <property type="term" value="F:aspartic acid methylthiotransferase activity"/>
    <property type="evidence" value="ECO:0007669"/>
    <property type="project" value="TreeGrafter"/>
</dbReference>
<dbReference type="GO" id="GO:0005829">
    <property type="term" value="C:cytosol"/>
    <property type="evidence" value="ECO:0007669"/>
    <property type="project" value="TreeGrafter"/>
</dbReference>
<dbReference type="Pfam" id="PF18693">
    <property type="entry name" value="TRAM_2"/>
    <property type="match status" value="1"/>
</dbReference>
<dbReference type="InterPro" id="IPR005840">
    <property type="entry name" value="Ribosomal_uS12_MeSTrfase_RimO"/>
</dbReference>
<dbReference type="GO" id="GO:0005840">
    <property type="term" value="C:ribosome"/>
    <property type="evidence" value="ECO:0007669"/>
    <property type="project" value="UniProtKB-KW"/>
</dbReference>
<accession>A0A645J5B9</accession>
<keyword evidence="2" id="KW-0808">Transferase</keyword>
<reference evidence="2" key="1">
    <citation type="submission" date="2019-08" db="EMBL/GenBank/DDBJ databases">
        <authorList>
            <person name="Kucharzyk K."/>
            <person name="Murdoch R.W."/>
            <person name="Higgins S."/>
            <person name="Loffler F."/>
        </authorList>
    </citation>
    <scope>NUCLEOTIDE SEQUENCE</scope>
</reference>
<feature type="domain" description="TRAM" evidence="1">
    <location>
        <begin position="16"/>
        <end position="79"/>
    </location>
</feature>
<sequence>MKTQKKISYQKNKTHIGEVMEGLIVGKKGNQYLLRSYWNAPDDVDGNIYVNSEIELKEGQKVKVKITDAFVYDLMGNYVVDISL</sequence>
<dbReference type="GO" id="GO:0051539">
    <property type="term" value="F:4 iron, 4 sulfur cluster binding"/>
    <property type="evidence" value="ECO:0007669"/>
    <property type="project" value="InterPro"/>
</dbReference>
<proteinExistence type="predicted"/>
<dbReference type="EC" id="2.8.4.4" evidence="2"/>
<comment type="caution">
    <text evidence="2">The sequence shown here is derived from an EMBL/GenBank/DDBJ whole genome shotgun (WGS) entry which is preliminary data.</text>
</comment>
<dbReference type="EMBL" id="VSSQ01131632">
    <property type="protein sequence ID" value="MPN58656.1"/>
    <property type="molecule type" value="Genomic_DNA"/>
</dbReference>